<dbReference type="PROSITE" id="PS51025">
    <property type="entry name" value="PWI"/>
    <property type="match status" value="1"/>
</dbReference>
<dbReference type="GO" id="GO:0048024">
    <property type="term" value="P:regulation of mRNA splicing, via spliceosome"/>
    <property type="evidence" value="ECO:0007669"/>
    <property type="project" value="TreeGrafter"/>
</dbReference>
<gene>
    <name evidence="3" type="ORF">PoB_005988400</name>
</gene>
<evidence type="ECO:0000259" key="2">
    <source>
        <dbReference type="PROSITE" id="PS51025"/>
    </source>
</evidence>
<dbReference type="SMART" id="SM00311">
    <property type="entry name" value="PWI"/>
    <property type="match status" value="1"/>
</dbReference>
<accession>A0AAV4CKH8</accession>
<dbReference type="PANTHER" id="PTHR23148">
    <property type="entry name" value="SERINE/ARGININE REGULATED NUCLEAR MATRIX PROTEIN"/>
    <property type="match status" value="1"/>
</dbReference>
<reference evidence="3 4" key="1">
    <citation type="journal article" date="2021" name="Elife">
        <title>Chloroplast acquisition without the gene transfer in kleptoplastic sea slugs, Plakobranchus ocellatus.</title>
        <authorList>
            <person name="Maeda T."/>
            <person name="Takahashi S."/>
            <person name="Yoshida T."/>
            <person name="Shimamura S."/>
            <person name="Takaki Y."/>
            <person name="Nagai Y."/>
            <person name="Toyoda A."/>
            <person name="Suzuki Y."/>
            <person name="Arimoto A."/>
            <person name="Ishii H."/>
            <person name="Satoh N."/>
            <person name="Nishiyama T."/>
            <person name="Hasebe M."/>
            <person name="Maruyama T."/>
            <person name="Minagawa J."/>
            <person name="Obokata J."/>
            <person name="Shigenobu S."/>
        </authorList>
    </citation>
    <scope>NUCLEOTIDE SEQUENCE [LARGE SCALE GENOMIC DNA]</scope>
</reference>
<dbReference type="GO" id="GO:0005681">
    <property type="term" value="C:spliceosomal complex"/>
    <property type="evidence" value="ECO:0007669"/>
    <property type="project" value="TreeGrafter"/>
</dbReference>
<dbReference type="GO" id="GO:0003723">
    <property type="term" value="F:RNA binding"/>
    <property type="evidence" value="ECO:0007669"/>
    <property type="project" value="TreeGrafter"/>
</dbReference>
<protein>
    <recommendedName>
        <fullName evidence="2">PWI domain-containing protein</fullName>
    </recommendedName>
</protein>
<dbReference type="InterPro" id="IPR036483">
    <property type="entry name" value="PWI_dom_sf"/>
</dbReference>
<sequence length="117" mass="13699">MHFYAGTNAQQDTRFSDKKKKLMKTMRFGEGLERKVDMTKVNVDSLKPWIAQRLTELLGIEDDVVVEFVYNQLEERRCSINKMAFKHSHSHQSLDTWMLPSFLNALVARYSYQLPLG</sequence>
<dbReference type="Pfam" id="PF01480">
    <property type="entry name" value="PWI"/>
    <property type="match status" value="1"/>
</dbReference>
<dbReference type="InterPro" id="IPR052225">
    <property type="entry name" value="Ser/Arg_repetitive_matrix"/>
</dbReference>
<comment type="caution">
    <text evidence="3">The sequence shown here is derived from an EMBL/GenBank/DDBJ whole genome shotgun (WGS) entry which is preliminary data.</text>
</comment>
<evidence type="ECO:0000256" key="1">
    <source>
        <dbReference type="ARBA" id="ARBA00022664"/>
    </source>
</evidence>
<name>A0AAV4CKH8_9GAST</name>
<dbReference type="AlphaFoldDB" id="A0AAV4CKH8"/>
<dbReference type="EMBL" id="BLXT01006771">
    <property type="protein sequence ID" value="GFO33379.1"/>
    <property type="molecule type" value="Genomic_DNA"/>
</dbReference>
<keyword evidence="4" id="KW-1185">Reference proteome</keyword>
<dbReference type="SUPFAM" id="SSF101233">
    <property type="entry name" value="PWI domain"/>
    <property type="match status" value="1"/>
</dbReference>
<keyword evidence="1" id="KW-0507">mRNA processing</keyword>
<dbReference type="Proteomes" id="UP000735302">
    <property type="component" value="Unassembled WGS sequence"/>
</dbReference>
<proteinExistence type="predicted"/>
<dbReference type="PANTHER" id="PTHR23148:SF0">
    <property type="entry name" value="SERINE_ARGININE REPETITIVE MATRIX PROTEIN 1"/>
    <property type="match status" value="1"/>
</dbReference>
<dbReference type="GO" id="GO:0006397">
    <property type="term" value="P:mRNA processing"/>
    <property type="evidence" value="ECO:0007669"/>
    <property type="project" value="UniProtKB-KW"/>
</dbReference>
<dbReference type="InterPro" id="IPR002483">
    <property type="entry name" value="PWI_dom"/>
</dbReference>
<evidence type="ECO:0000313" key="3">
    <source>
        <dbReference type="EMBL" id="GFO33379.1"/>
    </source>
</evidence>
<evidence type="ECO:0000313" key="4">
    <source>
        <dbReference type="Proteomes" id="UP000735302"/>
    </source>
</evidence>
<feature type="domain" description="PWI" evidence="2">
    <location>
        <begin position="25"/>
        <end position="117"/>
    </location>
</feature>
<dbReference type="Gene3D" id="1.20.1390.10">
    <property type="entry name" value="PWI domain"/>
    <property type="match status" value="1"/>
</dbReference>
<organism evidence="3 4">
    <name type="scientific">Plakobranchus ocellatus</name>
    <dbReference type="NCBI Taxonomy" id="259542"/>
    <lineage>
        <taxon>Eukaryota</taxon>
        <taxon>Metazoa</taxon>
        <taxon>Spiralia</taxon>
        <taxon>Lophotrochozoa</taxon>
        <taxon>Mollusca</taxon>
        <taxon>Gastropoda</taxon>
        <taxon>Heterobranchia</taxon>
        <taxon>Euthyneura</taxon>
        <taxon>Panpulmonata</taxon>
        <taxon>Sacoglossa</taxon>
        <taxon>Placobranchoidea</taxon>
        <taxon>Plakobranchidae</taxon>
        <taxon>Plakobranchus</taxon>
    </lineage>
</organism>